<sequence length="301" mass="32646">MRPVGSPRGILLCYPIAAILARVMNDRYGSDVLATNWRASKTPPPLEQEARIDLVVEEASTGWCGAVTGIEGKTVQLEDRHGKRRMFPLGAGFLIDGKPVILVAPQKKKAAGPTRTASGSFAVADARARVALPSRIYVEGRHDAELVEKVWGDDLRVEGVVVEYLGGIDDLAAIITDFAPTPKRKVGVLVDHLVPGSKESRIADAVMRGSHGGNVLVVGHPYIDVWQSVKPARVGLKEWPDIPRSIEWKKGICAALGLPNESQADIARAWQAILGRVRNYSDLEPAFLGRVEELIDFVTAP</sequence>
<protein>
    <recommendedName>
        <fullName evidence="5">DUF3097 domain-containing protein</fullName>
    </recommendedName>
</protein>
<keyword evidence="4" id="KW-1185">Reference proteome</keyword>
<dbReference type="Pfam" id="PF22845">
    <property type="entry name" value="DUF3097_N"/>
    <property type="match status" value="1"/>
</dbReference>
<dbReference type="EMBL" id="FOVM01000005">
    <property type="protein sequence ID" value="SFN77584.1"/>
    <property type="molecule type" value="Genomic_DNA"/>
</dbReference>
<evidence type="ECO:0000259" key="2">
    <source>
        <dbReference type="Pfam" id="PF22845"/>
    </source>
</evidence>
<accession>A0A1I5BS32</accession>
<evidence type="ECO:0000313" key="3">
    <source>
        <dbReference type="EMBL" id="SFN77584.1"/>
    </source>
</evidence>
<evidence type="ECO:0008006" key="5">
    <source>
        <dbReference type="Google" id="ProtNLM"/>
    </source>
</evidence>
<dbReference type="AlphaFoldDB" id="A0A1I5BS32"/>
<dbReference type="STRING" id="995034.SAMN05216219_2068"/>
<reference evidence="4" key="1">
    <citation type="submission" date="2016-10" db="EMBL/GenBank/DDBJ databases">
        <authorList>
            <person name="Varghese N."/>
            <person name="Submissions S."/>
        </authorList>
    </citation>
    <scope>NUCLEOTIDE SEQUENCE [LARGE SCALE GENOMIC DNA]</scope>
    <source>
        <strain evidence="4">CGMCC 1.11101</strain>
    </source>
</reference>
<evidence type="ECO:0000313" key="4">
    <source>
        <dbReference type="Proteomes" id="UP000198867"/>
    </source>
</evidence>
<dbReference type="InterPro" id="IPR021447">
    <property type="entry name" value="DUF3097_C"/>
</dbReference>
<gene>
    <name evidence="3" type="ORF">SAMN05216219_2068</name>
</gene>
<proteinExistence type="predicted"/>
<feature type="domain" description="DUF3097" evidence="1">
    <location>
        <begin position="134"/>
        <end position="299"/>
    </location>
</feature>
<name>A0A1I5BS32_9MICO</name>
<dbReference type="Pfam" id="PF11296">
    <property type="entry name" value="DUF3097_C"/>
    <property type="match status" value="1"/>
</dbReference>
<organism evidence="3 4">
    <name type="scientific">Mycetocola miduiensis</name>
    <dbReference type="NCBI Taxonomy" id="995034"/>
    <lineage>
        <taxon>Bacteria</taxon>
        <taxon>Bacillati</taxon>
        <taxon>Actinomycetota</taxon>
        <taxon>Actinomycetes</taxon>
        <taxon>Micrococcales</taxon>
        <taxon>Microbacteriaceae</taxon>
        <taxon>Mycetocola</taxon>
    </lineage>
</organism>
<dbReference type="InterPro" id="IPR053883">
    <property type="entry name" value="DUF3097_N"/>
</dbReference>
<dbReference type="Proteomes" id="UP000198867">
    <property type="component" value="Unassembled WGS sequence"/>
</dbReference>
<evidence type="ECO:0000259" key="1">
    <source>
        <dbReference type="Pfam" id="PF11296"/>
    </source>
</evidence>
<feature type="domain" description="DUF3097" evidence="2">
    <location>
        <begin position="47"/>
        <end position="105"/>
    </location>
</feature>